<dbReference type="Proteomes" id="UP000095283">
    <property type="component" value="Unplaced"/>
</dbReference>
<protein>
    <submittedName>
        <fullName evidence="2">Transposase</fullName>
    </submittedName>
</protein>
<sequence>MKAIESQLGIVVLRCIFHYKKCIYQRRDAVGLRSEASDVLVNEQVPHLMNMLKCCFGEIAIAKSLTASIANGMLAP</sequence>
<keyword evidence="1" id="KW-1185">Reference proteome</keyword>
<name>A0A1I7X717_HETBA</name>
<evidence type="ECO:0000313" key="1">
    <source>
        <dbReference type="Proteomes" id="UP000095283"/>
    </source>
</evidence>
<dbReference type="WBParaSite" id="Hba_13414">
    <property type="protein sequence ID" value="Hba_13414"/>
    <property type="gene ID" value="Hba_13414"/>
</dbReference>
<reference evidence="2" key="1">
    <citation type="submission" date="2016-11" db="UniProtKB">
        <authorList>
            <consortium name="WormBaseParasite"/>
        </authorList>
    </citation>
    <scope>IDENTIFICATION</scope>
</reference>
<organism evidence="1 2">
    <name type="scientific">Heterorhabditis bacteriophora</name>
    <name type="common">Entomopathogenic nematode worm</name>
    <dbReference type="NCBI Taxonomy" id="37862"/>
    <lineage>
        <taxon>Eukaryota</taxon>
        <taxon>Metazoa</taxon>
        <taxon>Ecdysozoa</taxon>
        <taxon>Nematoda</taxon>
        <taxon>Chromadorea</taxon>
        <taxon>Rhabditida</taxon>
        <taxon>Rhabditina</taxon>
        <taxon>Rhabditomorpha</taxon>
        <taxon>Strongyloidea</taxon>
        <taxon>Heterorhabditidae</taxon>
        <taxon>Heterorhabditis</taxon>
    </lineage>
</organism>
<proteinExistence type="predicted"/>
<evidence type="ECO:0000313" key="2">
    <source>
        <dbReference type="WBParaSite" id="Hba_13414"/>
    </source>
</evidence>
<accession>A0A1I7X717</accession>
<dbReference type="AlphaFoldDB" id="A0A1I7X717"/>